<gene>
    <name evidence="3" type="ORF">BGT96224_A21130</name>
    <name evidence="4" type="ORF">BGT96224V2_LOCUS5741</name>
</gene>
<reference evidence="3" key="2">
    <citation type="submission" date="2013-01" db="EMBL/GenBank/DDBJ databases">
        <title>The wheat powdery mildew genome reveals unique evolution of an obligate biotroph.</title>
        <authorList>
            <person name="Oberhaensli S."/>
            <person name="Wicker T."/>
            <person name="Keller B."/>
        </authorList>
    </citation>
    <scope>NUCLEOTIDE SEQUENCE</scope>
    <source>
        <strain evidence="3">96224</strain>
    </source>
</reference>
<evidence type="ECO:0000256" key="1">
    <source>
        <dbReference type="SAM" id="MobiDB-lite"/>
    </source>
</evidence>
<protein>
    <submittedName>
        <fullName evidence="4">BgtA-21130</fullName>
    </submittedName>
</protein>
<evidence type="ECO:0000313" key="4">
    <source>
        <dbReference type="EMBL" id="SUZ12575.1"/>
    </source>
</evidence>
<dbReference type="CDD" id="cd17080">
    <property type="entry name" value="Ubl_SLD2_Esc2_like"/>
    <property type="match status" value="1"/>
</dbReference>
<dbReference type="HOGENOM" id="CLU_032739_0_0_1"/>
<feature type="region of interest" description="Disordered" evidence="1">
    <location>
        <begin position="1"/>
        <end position="22"/>
    </location>
</feature>
<dbReference type="InterPro" id="IPR029071">
    <property type="entry name" value="Ubiquitin-like_domsf"/>
</dbReference>
<dbReference type="Gene3D" id="3.10.20.90">
    <property type="entry name" value="Phosphatidylinositol 3-kinase Catalytic Subunit, Chain A, domain 1"/>
    <property type="match status" value="1"/>
</dbReference>
<dbReference type="AlphaFoldDB" id="A0A061HDM9"/>
<evidence type="ECO:0000259" key="2">
    <source>
        <dbReference type="Pfam" id="PF11976"/>
    </source>
</evidence>
<feature type="compositionally biased region" description="Basic and acidic residues" evidence="1">
    <location>
        <begin position="66"/>
        <end position="91"/>
    </location>
</feature>
<dbReference type="OrthoDB" id="3365399at2759"/>
<evidence type="ECO:0000313" key="5">
    <source>
        <dbReference type="Proteomes" id="UP000053110"/>
    </source>
</evidence>
<feature type="domain" description="Rad60/SUMO-like" evidence="2">
    <location>
        <begin position="388"/>
        <end position="457"/>
    </location>
</feature>
<sequence>MNQDPNKADSVVSTPAPKKRSLFSKQALAKVSVSKDPVDFFSRAKSVYPQLLEEEEKKRQLKLEQVERKRLSGSAELREATPPEKKKRVDACENNNEVPTGETSCVVNVRHNIDSDGTNGQVREKSFGDVTYPKERECIILDDKDERVEKSSVVSKAQMSKKNAITSPILADNQTGLVSRQQSPKFENQNDISDEEFSEFIQQARDREKHKAFLRLNKTKQQSSRDIGGFVNAIDDIFETENSATTDLNITVEILITSVIENTKPLRIKRKLCQRLKEARLIWCEKQPINVDAEGRSLRDIVFLTWRGKRLFDVTTCDSLGLCINFSGGSLTNEAAVHSSSNIHLEAWTEETLRAHESQIRTNRALIESCDENDERIKLQKQSSPKCKIIMKAKGMEPFKLAVRPTTTVSKLIDAFRKAKAISDDVSISLHFDGDILDPNLNIEDTELGDEENVDIVEVYLK</sequence>
<reference evidence="4" key="3">
    <citation type="submission" date="2018-07" db="EMBL/GenBank/DDBJ databases">
        <authorList>
            <person name="Quirk P.G."/>
            <person name="Krulwich T.A."/>
        </authorList>
    </citation>
    <scope>NUCLEOTIDE SEQUENCE</scope>
    <source>
        <strain evidence="4">96224</strain>
    </source>
</reference>
<dbReference type="InterPro" id="IPR022617">
    <property type="entry name" value="Rad60/SUMO-like_dom"/>
</dbReference>
<proteinExistence type="predicted"/>
<dbReference type="SUPFAM" id="SSF54236">
    <property type="entry name" value="Ubiquitin-like"/>
    <property type="match status" value="1"/>
</dbReference>
<dbReference type="EMBL" id="KE375157">
    <property type="protein sequence ID" value="EPQ62750.1"/>
    <property type="molecule type" value="Genomic_DNA"/>
</dbReference>
<dbReference type="Proteomes" id="UP000053110">
    <property type="component" value="Unassembled WGS sequence"/>
</dbReference>
<feature type="region of interest" description="Disordered" evidence="1">
    <location>
        <begin position="66"/>
        <end position="97"/>
    </location>
</feature>
<organism evidence="4">
    <name type="scientific">Blumeria graminis f. sp. tritici 96224</name>
    <dbReference type="NCBI Taxonomy" id="1268274"/>
    <lineage>
        <taxon>Eukaryota</taxon>
        <taxon>Fungi</taxon>
        <taxon>Dikarya</taxon>
        <taxon>Ascomycota</taxon>
        <taxon>Pezizomycotina</taxon>
        <taxon>Leotiomycetes</taxon>
        <taxon>Erysiphales</taxon>
        <taxon>Erysiphaceae</taxon>
        <taxon>Blumeria</taxon>
    </lineage>
</organism>
<name>A0A061HDM9_BLUGR</name>
<accession>A0A061HDM9</accession>
<evidence type="ECO:0000313" key="3">
    <source>
        <dbReference type="EMBL" id="EPQ62750.1"/>
    </source>
</evidence>
<dbReference type="EMBL" id="UIGY01000188">
    <property type="protein sequence ID" value="SUZ12575.1"/>
    <property type="molecule type" value="Genomic_DNA"/>
</dbReference>
<dbReference type="Pfam" id="PF11976">
    <property type="entry name" value="Rad60-SLD"/>
    <property type="match status" value="1"/>
</dbReference>
<feature type="non-terminal residue" evidence="4">
    <location>
        <position position="462"/>
    </location>
</feature>
<reference evidence="5" key="1">
    <citation type="journal article" date="2013" name="Nat. Genet.">
        <title>The wheat powdery mildew genome shows the unique evolution of an obligate biotroph.</title>
        <authorList>
            <person name="Wicker T."/>
            <person name="Oberhaensli S."/>
            <person name="Parlange F."/>
            <person name="Buchmann J.P."/>
            <person name="Shatalina M."/>
            <person name="Roffler S."/>
            <person name="Ben-David R."/>
            <person name="Dolezel J."/>
            <person name="Simkova H."/>
            <person name="Schulze-Lefert P."/>
            <person name="Spanu P.D."/>
            <person name="Bruggmann R."/>
            <person name="Amselem J."/>
            <person name="Quesneville H."/>
            <person name="Ver Loren van Themaat E."/>
            <person name="Paape T."/>
            <person name="Shimizu K.K."/>
            <person name="Keller B."/>
        </authorList>
    </citation>
    <scope>NUCLEOTIDE SEQUENCE [LARGE SCALE GENOMIC DNA]</scope>
    <source>
        <strain evidence="5">96224</strain>
    </source>
</reference>